<dbReference type="PANTHER" id="PTHR35333">
    <property type="entry name" value="BETA-LACTAMASE"/>
    <property type="match status" value="1"/>
</dbReference>
<evidence type="ECO:0008006" key="3">
    <source>
        <dbReference type="Google" id="ProtNLM"/>
    </source>
</evidence>
<protein>
    <recommendedName>
        <fullName evidence="3">Serine hydrolase</fullName>
    </recommendedName>
</protein>
<dbReference type="SUPFAM" id="SSF56601">
    <property type="entry name" value="beta-lactamase/transpeptidase-like"/>
    <property type="match status" value="1"/>
</dbReference>
<dbReference type="GO" id="GO:0008800">
    <property type="term" value="F:beta-lactamase activity"/>
    <property type="evidence" value="ECO:0007669"/>
    <property type="project" value="InterPro"/>
</dbReference>
<sequence>MTGAAAGIATVLWLGSTTAAALWLGAGSAAAEAHRPSGAVADAAVAVAVPEIPQPATEVAEQMQSAIRAASPDSRVGIDVVDLDSGAVLAGLDVDHPFFTASVVKLLIALDALKSADWQPDPAAAAQLRQMLAASDDGIADGLWDANGGPEIVSRMIEMIGLPGTLPPEDRYQWGETLTTPRDVVSIYRYIAADAPPQARDLLLGALHGADKIAADGTDQYFGIPAGLPGVTWAVKQGWMSLDSSTTIDTTGLIGLTPDKPYRYAVVVLTTQPADTAWAAAGSAVTAGIGVLGTIIQHR</sequence>
<dbReference type="Proteomes" id="UP000266677">
    <property type="component" value="Unassembled WGS sequence"/>
</dbReference>
<accession>A0A3A4JPJ7</accession>
<dbReference type="InterPro" id="IPR000871">
    <property type="entry name" value="Beta-lactam_class-A"/>
</dbReference>
<dbReference type="GO" id="GO:0046677">
    <property type="term" value="P:response to antibiotic"/>
    <property type="evidence" value="ECO:0007669"/>
    <property type="project" value="InterPro"/>
</dbReference>
<dbReference type="RefSeq" id="WP_120044005.1">
    <property type="nucleotide sequence ID" value="NZ_QZFU01000036.1"/>
</dbReference>
<dbReference type="PANTHER" id="PTHR35333:SF3">
    <property type="entry name" value="BETA-LACTAMASE-TYPE TRANSPEPTIDASE FOLD CONTAINING PROTEIN"/>
    <property type="match status" value="1"/>
</dbReference>
<evidence type="ECO:0000313" key="2">
    <source>
        <dbReference type="Proteomes" id="UP000266677"/>
    </source>
</evidence>
<dbReference type="Gene3D" id="3.40.710.10">
    <property type="entry name" value="DD-peptidase/beta-lactamase superfamily"/>
    <property type="match status" value="1"/>
</dbReference>
<name>A0A3A4JPJ7_9NOCA</name>
<proteinExistence type="predicted"/>
<reference evidence="1 2" key="1">
    <citation type="submission" date="2018-09" db="EMBL/GenBank/DDBJ databases">
        <title>YIM PH21274 draft genome.</title>
        <authorList>
            <person name="Miao C."/>
        </authorList>
    </citation>
    <scope>NUCLEOTIDE SEQUENCE [LARGE SCALE GENOMIC DNA]</scope>
    <source>
        <strain evidence="1 2">YIM PH 21724</strain>
    </source>
</reference>
<gene>
    <name evidence="1" type="ORF">D5S18_27630</name>
</gene>
<dbReference type="InterPro" id="IPR012338">
    <property type="entry name" value="Beta-lactam/transpept-like"/>
</dbReference>
<dbReference type="AlphaFoldDB" id="A0A3A4JPJ7"/>
<keyword evidence="2" id="KW-1185">Reference proteome</keyword>
<dbReference type="GO" id="GO:0030655">
    <property type="term" value="P:beta-lactam antibiotic catabolic process"/>
    <property type="evidence" value="ECO:0007669"/>
    <property type="project" value="InterPro"/>
</dbReference>
<dbReference type="OrthoDB" id="4981298at2"/>
<comment type="caution">
    <text evidence="1">The sequence shown here is derived from an EMBL/GenBank/DDBJ whole genome shotgun (WGS) entry which is preliminary data.</text>
</comment>
<evidence type="ECO:0000313" key="1">
    <source>
        <dbReference type="EMBL" id="RJO70948.1"/>
    </source>
</evidence>
<organism evidence="1 2">
    <name type="scientific">Nocardia panacis</name>
    <dbReference type="NCBI Taxonomy" id="2340916"/>
    <lineage>
        <taxon>Bacteria</taxon>
        <taxon>Bacillati</taxon>
        <taxon>Actinomycetota</taxon>
        <taxon>Actinomycetes</taxon>
        <taxon>Mycobacteriales</taxon>
        <taxon>Nocardiaceae</taxon>
        <taxon>Nocardia</taxon>
    </lineage>
</organism>
<dbReference type="EMBL" id="QZFU01000036">
    <property type="protein sequence ID" value="RJO70948.1"/>
    <property type="molecule type" value="Genomic_DNA"/>
</dbReference>